<keyword evidence="3" id="KW-1185">Reference proteome</keyword>
<protein>
    <submittedName>
        <fullName evidence="2">Polycystic kidney disease 1-like 2</fullName>
    </submittedName>
</protein>
<dbReference type="PROSITE" id="PS50878">
    <property type="entry name" value="RT_POL"/>
    <property type="match status" value="1"/>
</dbReference>
<reference evidence="2 3" key="1">
    <citation type="submission" date="2018-03" db="EMBL/GenBank/DDBJ databases">
        <title>Draft genome sequence of Rohu Carp (Labeo rohita).</title>
        <authorList>
            <person name="Das P."/>
            <person name="Kushwaha B."/>
            <person name="Joshi C.G."/>
            <person name="Kumar D."/>
            <person name="Nagpure N.S."/>
            <person name="Sahoo L."/>
            <person name="Das S.P."/>
            <person name="Bit A."/>
            <person name="Patnaik S."/>
            <person name="Meher P.K."/>
            <person name="Jayasankar P."/>
            <person name="Koringa P.G."/>
            <person name="Patel N.V."/>
            <person name="Hinsu A.T."/>
            <person name="Kumar R."/>
            <person name="Pandey M."/>
            <person name="Agarwal S."/>
            <person name="Srivastava S."/>
            <person name="Singh M."/>
            <person name="Iquebal M.A."/>
            <person name="Jaiswal S."/>
            <person name="Angadi U.B."/>
            <person name="Kumar N."/>
            <person name="Raza M."/>
            <person name="Shah T.M."/>
            <person name="Rai A."/>
            <person name="Jena J.K."/>
        </authorList>
    </citation>
    <scope>NUCLEOTIDE SEQUENCE [LARGE SCALE GENOMIC DNA]</scope>
    <source>
        <strain evidence="2">DASCIFA01</strain>
        <tissue evidence="2">Testis</tissue>
    </source>
</reference>
<dbReference type="PANTHER" id="PTHR35450">
    <property type="entry name" value="REVERSE TRANSCRIPTASE DOMAIN-CONTAINING PROTEIN"/>
    <property type="match status" value="1"/>
</dbReference>
<evidence type="ECO:0000313" key="2">
    <source>
        <dbReference type="EMBL" id="RXN29593.1"/>
    </source>
</evidence>
<dbReference type="AlphaFoldDB" id="A0A498NAY3"/>
<evidence type="ECO:0000259" key="1">
    <source>
        <dbReference type="PROSITE" id="PS50878"/>
    </source>
</evidence>
<dbReference type="Pfam" id="PF00078">
    <property type="entry name" value="RVT_1"/>
    <property type="match status" value="1"/>
</dbReference>
<feature type="domain" description="Reverse transcriptase" evidence="1">
    <location>
        <begin position="1"/>
        <end position="205"/>
    </location>
</feature>
<organism evidence="2 3">
    <name type="scientific">Labeo rohita</name>
    <name type="common">Indian major carp</name>
    <name type="synonym">Cyprinus rohita</name>
    <dbReference type="NCBI Taxonomy" id="84645"/>
    <lineage>
        <taxon>Eukaryota</taxon>
        <taxon>Metazoa</taxon>
        <taxon>Chordata</taxon>
        <taxon>Craniata</taxon>
        <taxon>Vertebrata</taxon>
        <taxon>Euteleostomi</taxon>
        <taxon>Actinopterygii</taxon>
        <taxon>Neopterygii</taxon>
        <taxon>Teleostei</taxon>
        <taxon>Ostariophysi</taxon>
        <taxon>Cypriniformes</taxon>
        <taxon>Cyprinidae</taxon>
        <taxon>Labeoninae</taxon>
        <taxon>Labeonini</taxon>
        <taxon>Labeo</taxon>
    </lineage>
</organism>
<dbReference type="EMBL" id="QBIY01011753">
    <property type="protein sequence ID" value="RXN29593.1"/>
    <property type="molecule type" value="Genomic_DNA"/>
</dbReference>
<proteinExistence type="predicted"/>
<evidence type="ECO:0000313" key="3">
    <source>
        <dbReference type="Proteomes" id="UP000290572"/>
    </source>
</evidence>
<sequence>MEHANMIWHQIQSAKKENRDLHVIFLDLANAFGSVPHKILWMAFSYFRVPDHITDLVKNYFHDLQFCITVENTTTAWQQLEIGIMAGCTISPLAFVMAMEVVIRASRWVVGGERTKSGLRLPSVRAYMDDMTLITTTKPCTRRLLQKLQENIQWARMQFKPSKSRSISIVKGQLTGERFYISEEPIPTVLEKPIKSLGRWYSADLKDTQQIEQLRRDLANGLKQINNTALPGKLKLWCYQFGLLPRLLWPLTMYEVSLSHVNQLERLVNTQVRKWLGLPKCVSSVRMYSKGALSLPISSLVEDFKCAKVRLHMSLTESRDPVVRGAALTLATGKKWTPATAVLQAKSALLHRDVVGHVQQGRGGFGLGALTPLWQKASAIERRTMVVQEVRRQEEATRCSKALWFGKDPSCPLCTTPATLKHILVGCKTSLTQGRYTWRHNQVLKCLVDKLECKRVFINSQPISNQKVLCHQPLFVREGDKRRVSPANQDPSALNAARDWQMRVDLDQRLIFPPEIATTALRPDIVLWSNSCQLAYIIELTVPWKDALEEASERKKLRYSDIAAEAENKGWKIRVRPVEVGCRGFVASTKLLREVGVRGQAYRQVIKELVNTAERMTDVSTDVDSEGEMGQVRS</sequence>
<comment type="caution">
    <text evidence="2">The sequence shown here is derived from an EMBL/GenBank/DDBJ whole genome shotgun (WGS) entry which is preliminary data.</text>
</comment>
<dbReference type="InterPro" id="IPR000477">
    <property type="entry name" value="RT_dom"/>
</dbReference>
<dbReference type="STRING" id="84645.A0A498NAY3"/>
<dbReference type="Proteomes" id="UP000290572">
    <property type="component" value="Unassembled WGS sequence"/>
</dbReference>
<name>A0A498NAY3_LABRO</name>
<accession>A0A498NAY3</accession>
<gene>
    <name evidence="2" type="ORF">ROHU_018323</name>
</gene>
<dbReference type="PANTHER" id="PTHR35450:SF2">
    <property type="entry name" value="REVERSE TRANSCRIPTASE DOMAIN-CONTAINING PROTEIN"/>
    <property type="match status" value="1"/>
</dbReference>